<comment type="caution">
    <text evidence="3">The sequence shown here is derived from an EMBL/GenBank/DDBJ whole genome shotgun (WGS) entry which is preliminary data.</text>
</comment>
<protein>
    <submittedName>
        <fullName evidence="3">CaiB/BaiF CoA-transferase family protein</fullName>
    </submittedName>
</protein>
<dbReference type="Proteomes" id="UP001501446">
    <property type="component" value="Unassembled WGS sequence"/>
</dbReference>
<dbReference type="SUPFAM" id="SSF89796">
    <property type="entry name" value="CoA-transferase family III (CaiB/BaiF)"/>
    <property type="match status" value="1"/>
</dbReference>
<keyword evidence="1" id="KW-0808">Transferase</keyword>
<accession>A0ABP8WE18</accession>
<feature type="region of interest" description="Disordered" evidence="2">
    <location>
        <begin position="384"/>
        <end position="414"/>
    </location>
</feature>
<evidence type="ECO:0000313" key="4">
    <source>
        <dbReference type="Proteomes" id="UP001501446"/>
    </source>
</evidence>
<feature type="compositionally biased region" description="Basic and acidic residues" evidence="2">
    <location>
        <begin position="384"/>
        <end position="403"/>
    </location>
</feature>
<organism evidence="3 4">
    <name type="scientific">Kocuria gwangalliensis</name>
    <dbReference type="NCBI Taxonomy" id="501592"/>
    <lineage>
        <taxon>Bacteria</taxon>
        <taxon>Bacillati</taxon>
        <taxon>Actinomycetota</taxon>
        <taxon>Actinomycetes</taxon>
        <taxon>Micrococcales</taxon>
        <taxon>Micrococcaceae</taxon>
        <taxon>Kocuria</taxon>
    </lineage>
</organism>
<evidence type="ECO:0000256" key="1">
    <source>
        <dbReference type="ARBA" id="ARBA00022679"/>
    </source>
</evidence>
<evidence type="ECO:0000313" key="3">
    <source>
        <dbReference type="EMBL" id="GAA4687873.1"/>
    </source>
</evidence>
<dbReference type="RefSeq" id="WP_345310190.1">
    <property type="nucleotide sequence ID" value="NZ_BAABLN010000001.1"/>
</dbReference>
<dbReference type="PANTHER" id="PTHR48207">
    <property type="entry name" value="SUCCINATE--HYDROXYMETHYLGLUTARATE COA-TRANSFERASE"/>
    <property type="match status" value="1"/>
</dbReference>
<dbReference type="Pfam" id="PF02515">
    <property type="entry name" value="CoA_transf_3"/>
    <property type="match status" value="1"/>
</dbReference>
<dbReference type="EMBL" id="BAABLN010000001">
    <property type="protein sequence ID" value="GAA4687873.1"/>
    <property type="molecule type" value="Genomic_DNA"/>
</dbReference>
<reference evidence="4" key="1">
    <citation type="journal article" date="2019" name="Int. J. Syst. Evol. Microbiol.">
        <title>The Global Catalogue of Microorganisms (GCM) 10K type strain sequencing project: providing services to taxonomists for standard genome sequencing and annotation.</title>
        <authorList>
            <consortium name="The Broad Institute Genomics Platform"/>
            <consortium name="The Broad Institute Genome Sequencing Center for Infectious Disease"/>
            <person name="Wu L."/>
            <person name="Ma J."/>
        </authorList>
    </citation>
    <scope>NUCLEOTIDE SEQUENCE [LARGE SCALE GENOMIC DNA]</scope>
    <source>
        <strain evidence="4">JCM 18958</strain>
    </source>
</reference>
<dbReference type="Gene3D" id="3.30.1540.10">
    <property type="entry name" value="formyl-coa transferase, domain 3"/>
    <property type="match status" value="1"/>
</dbReference>
<dbReference type="InterPro" id="IPR044855">
    <property type="entry name" value="CoA-Trfase_III_dom3_sf"/>
</dbReference>
<dbReference type="PANTHER" id="PTHR48207:SF3">
    <property type="entry name" value="SUCCINATE--HYDROXYMETHYLGLUTARATE COA-TRANSFERASE"/>
    <property type="match status" value="1"/>
</dbReference>
<gene>
    <name evidence="3" type="ORF">GCM10025781_00610</name>
</gene>
<evidence type="ECO:0000256" key="2">
    <source>
        <dbReference type="SAM" id="MobiDB-lite"/>
    </source>
</evidence>
<name>A0ABP8WE18_9MICC</name>
<keyword evidence="4" id="KW-1185">Reference proteome</keyword>
<dbReference type="Gene3D" id="3.40.50.10540">
    <property type="entry name" value="Crotonobetainyl-coa:carnitine coa-transferase, domain 1"/>
    <property type="match status" value="1"/>
</dbReference>
<proteinExistence type="predicted"/>
<dbReference type="InterPro" id="IPR050483">
    <property type="entry name" value="CoA-transferase_III_domain"/>
</dbReference>
<dbReference type="InterPro" id="IPR003673">
    <property type="entry name" value="CoA-Trfase_fam_III"/>
</dbReference>
<dbReference type="InterPro" id="IPR023606">
    <property type="entry name" value="CoA-Trfase_III_dom_1_sf"/>
</dbReference>
<sequence>MTLPLTEAPRGPLSGVIIADFTRILAGPYCTMLLADMGATVIKVEGPGGDDSRQWIPPHRDGVSTYFLSVNRNKHSVVLDLKDPADLETAHQIVDSADVFVENFKPGGLERFGLDAASVAERWPHLIHASITGFGTEGGRTMPGYDLLVQGMSGFMSVTGSPDGPPQRAGVAMFDVITGLHTALGIMGALHERARSGQGQHLQLDLLSSALSGLVNQTTGYAACGNVPRRLGNDHPSLYPYGPFPTGDKDLVITVGNDNQFARLVSTLGVPHLAQDERFATMKGRNSHRDVLRPMLVDALSAATADEWFTTLQAQGIPCAPILDIDEGIEYADRLGLHPVVDTGSGDQAVPTIKNPISFSRTPVGYDKAPPALGADQAAVLAWLEERRRDGSPRSDGNRDRAAQPRIPETRTPG</sequence>